<evidence type="ECO:0000313" key="3">
    <source>
        <dbReference type="Proteomes" id="UP001207654"/>
    </source>
</evidence>
<evidence type="ECO:0000256" key="1">
    <source>
        <dbReference type="SAM" id="SignalP"/>
    </source>
</evidence>
<dbReference type="Proteomes" id="UP001207654">
    <property type="component" value="Unassembled WGS sequence"/>
</dbReference>
<dbReference type="RefSeq" id="WP_267538655.1">
    <property type="nucleotide sequence ID" value="NZ_JAPNKA010000001.1"/>
</dbReference>
<evidence type="ECO:0000313" key="2">
    <source>
        <dbReference type="EMBL" id="MCY1079970.1"/>
    </source>
</evidence>
<dbReference type="PROSITE" id="PS51257">
    <property type="entry name" value="PROKAR_LIPOPROTEIN"/>
    <property type="match status" value="1"/>
</dbReference>
<feature type="signal peptide" evidence="1">
    <location>
        <begin position="1"/>
        <end position="20"/>
    </location>
</feature>
<organism evidence="2 3">
    <name type="scientific">Archangium lansingense</name>
    <dbReference type="NCBI Taxonomy" id="2995310"/>
    <lineage>
        <taxon>Bacteria</taxon>
        <taxon>Pseudomonadati</taxon>
        <taxon>Myxococcota</taxon>
        <taxon>Myxococcia</taxon>
        <taxon>Myxococcales</taxon>
        <taxon>Cystobacterineae</taxon>
        <taxon>Archangiaceae</taxon>
        <taxon>Archangium</taxon>
    </lineage>
</organism>
<name>A0ABT4AE92_9BACT</name>
<reference evidence="2 3" key="1">
    <citation type="submission" date="2022-11" db="EMBL/GenBank/DDBJ databases">
        <title>Minimal conservation of predation-associated metabolite biosynthetic gene clusters underscores biosynthetic potential of Myxococcota including descriptions for ten novel species: Archangium lansinium sp. nov., Myxococcus landrumus sp. nov., Nannocystis bai.</title>
        <authorList>
            <person name="Ahearne A."/>
            <person name="Stevens C."/>
            <person name="Phillips K."/>
        </authorList>
    </citation>
    <scope>NUCLEOTIDE SEQUENCE [LARGE SCALE GENOMIC DNA]</scope>
    <source>
        <strain evidence="2 3">MIWBW</strain>
    </source>
</reference>
<protein>
    <submittedName>
        <fullName evidence="2">Carboxypeptidase regulatory-like domain-containing protein</fullName>
    </submittedName>
</protein>
<keyword evidence="1" id="KW-0732">Signal</keyword>
<feature type="chain" id="PRO_5045607861" evidence="1">
    <location>
        <begin position="21"/>
        <end position="239"/>
    </location>
</feature>
<gene>
    <name evidence="2" type="ORF">OV287_36525</name>
</gene>
<proteinExistence type="predicted"/>
<dbReference type="EMBL" id="JAPNKA010000001">
    <property type="protein sequence ID" value="MCY1079970.1"/>
    <property type="molecule type" value="Genomic_DNA"/>
</dbReference>
<keyword evidence="3" id="KW-1185">Reference proteome</keyword>
<accession>A0ABT4AE92</accession>
<comment type="caution">
    <text evidence="2">The sequence shown here is derived from an EMBL/GenBank/DDBJ whole genome shotgun (WGS) entry which is preliminary data.</text>
</comment>
<sequence length="239" mass="25012">MRQTAYNLTMALAFAVVASACGGFDNTPFRTGVIRGRLTEADPSVALVSLVGNPDVRSTVAGDGTFVLEGVPAGPVELFIVASANKAVRLPVMVPGGGSARLQDVMPRAAGFLNLHVRAPARQSVEDGRVSVMGTPFQQLQLQDDGTLRVGPLPEGCYALETSAAGFPVKKTEACVKESESKEVKIQLPGGGDDDCTISDCEQGERCSTEGRCAECTSDEHCAPGLTCRDERCQVPAAP</sequence>